<evidence type="ECO:0000256" key="1">
    <source>
        <dbReference type="SAM" id="Phobius"/>
    </source>
</evidence>
<name>A0AAN9KLD0_CLITE</name>
<reference evidence="2 3" key="1">
    <citation type="submission" date="2024-01" db="EMBL/GenBank/DDBJ databases">
        <title>The genomes of 5 underutilized Papilionoideae crops provide insights into root nodulation and disease resistance.</title>
        <authorList>
            <person name="Yuan L."/>
        </authorList>
    </citation>
    <scope>NUCLEOTIDE SEQUENCE [LARGE SCALE GENOMIC DNA]</scope>
    <source>
        <strain evidence="2">LY-2023</strain>
        <tissue evidence="2">Leaf</tissue>
    </source>
</reference>
<gene>
    <name evidence="2" type="ORF">RJT34_03778</name>
</gene>
<proteinExistence type="predicted"/>
<keyword evidence="1" id="KW-1133">Transmembrane helix</keyword>
<dbReference type="AlphaFoldDB" id="A0AAN9KLD0"/>
<comment type="caution">
    <text evidence="2">The sequence shown here is derived from an EMBL/GenBank/DDBJ whole genome shotgun (WGS) entry which is preliminary data.</text>
</comment>
<keyword evidence="3" id="KW-1185">Reference proteome</keyword>
<evidence type="ECO:0000313" key="2">
    <source>
        <dbReference type="EMBL" id="KAK7319066.1"/>
    </source>
</evidence>
<protein>
    <submittedName>
        <fullName evidence="2">Uncharacterized protein</fullName>
    </submittedName>
</protein>
<feature type="transmembrane region" description="Helical" evidence="1">
    <location>
        <begin position="62"/>
        <end position="83"/>
    </location>
</feature>
<dbReference type="Proteomes" id="UP001359559">
    <property type="component" value="Unassembled WGS sequence"/>
</dbReference>
<keyword evidence="1" id="KW-0812">Transmembrane</keyword>
<keyword evidence="1" id="KW-0472">Membrane</keyword>
<dbReference type="EMBL" id="JAYKXN010000001">
    <property type="protein sequence ID" value="KAK7319066.1"/>
    <property type="molecule type" value="Genomic_DNA"/>
</dbReference>
<evidence type="ECO:0000313" key="3">
    <source>
        <dbReference type="Proteomes" id="UP001359559"/>
    </source>
</evidence>
<sequence>MCLVSFAIPSSSFSSSQPHRFDCVAFLLLSLSLSNRYGKPSPISPSLPLSPPPPKLLGFQFQIPNPLFLLSVFYFTFSSALYFPSDLTRLFQFVVFWV</sequence>
<accession>A0AAN9KLD0</accession>
<organism evidence="2 3">
    <name type="scientific">Clitoria ternatea</name>
    <name type="common">Butterfly pea</name>
    <dbReference type="NCBI Taxonomy" id="43366"/>
    <lineage>
        <taxon>Eukaryota</taxon>
        <taxon>Viridiplantae</taxon>
        <taxon>Streptophyta</taxon>
        <taxon>Embryophyta</taxon>
        <taxon>Tracheophyta</taxon>
        <taxon>Spermatophyta</taxon>
        <taxon>Magnoliopsida</taxon>
        <taxon>eudicotyledons</taxon>
        <taxon>Gunneridae</taxon>
        <taxon>Pentapetalae</taxon>
        <taxon>rosids</taxon>
        <taxon>fabids</taxon>
        <taxon>Fabales</taxon>
        <taxon>Fabaceae</taxon>
        <taxon>Papilionoideae</taxon>
        <taxon>50 kb inversion clade</taxon>
        <taxon>NPAAA clade</taxon>
        <taxon>indigoferoid/millettioid clade</taxon>
        <taxon>Phaseoleae</taxon>
        <taxon>Clitoria</taxon>
    </lineage>
</organism>